<protein>
    <submittedName>
        <fullName evidence="1">Uncharacterized protein</fullName>
    </submittedName>
</protein>
<evidence type="ECO:0000313" key="1">
    <source>
        <dbReference type="EMBL" id="KSV59453.1"/>
    </source>
</evidence>
<sequence length="125" mass="13742">MKIKKVGGKPMVIHTKKKAKIHIRRRKKASIKASSIYTVDRSPKIKGSKITTTENKKFRRSTIHPAPKAKNFSIKVAGAAAGDNTLLAVDDGIVIDNDKKVTVDNDKHLVVVDKDGKKTVIDDSQ</sequence>
<organism evidence="1 2">
    <name type="scientific">Acetivibrio ethanolgignens</name>
    <dbReference type="NCBI Taxonomy" id="290052"/>
    <lineage>
        <taxon>Bacteria</taxon>
        <taxon>Bacillati</taxon>
        <taxon>Bacillota</taxon>
        <taxon>Clostridia</taxon>
        <taxon>Eubacteriales</taxon>
        <taxon>Oscillospiraceae</taxon>
        <taxon>Acetivibrio</taxon>
    </lineage>
</organism>
<dbReference type="EMBL" id="LNAM01000135">
    <property type="protein sequence ID" value="KSV59453.1"/>
    <property type="molecule type" value="Genomic_DNA"/>
</dbReference>
<gene>
    <name evidence="1" type="ORF">ASU35_09000</name>
</gene>
<dbReference type="RefSeq" id="WP_058352352.1">
    <property type="nucleotide sequence ID" value="NZ_CABMMD010000135.1"/>
</dbReference>
<keyword evidence="2" id="KW-1185">Reference proteome</keyword>
<dbReference type="Proteomes" id="UP000054874">
    <property type="component" value="Unassembled WGS sequence"/>
</dbReference>
<dbReference type="OrthoDB" id="5623881at2"/>
<reference evidence="1 2" key="1">
    <citation type="submission" date="2015-11" db="EMBL/GenBank/DDBJ databases">
        <title>Butyribacter intestini gen. nov., sp. nov., a butyric acid-producing bacterium of the family Lachnospiraceae isolated from the human faeces.</title>
        <authorList>
            <person name="Zou Y."/>
            <person name="Xue W."/>
            <person name="Luo G."/>
            <person name="Lv M."/>
        </authorList>
    </citation>
    <scope>NUCLEOTIDE SEQUENCE [LARGE SCALE GENOMIC DNA]</scope>
    <source>
        <strain evidence="1 2">ACET-33324</strain>
    </source>
</reference>
<evidence type="ECO:0000313" key="2">
    <source>
        <dbReference type="Proteomes" id="UP000054874"/>
    </source>
</evidence>
<accession>A0A0V8QFQ4</accession>
<comment type="caution">
    <text evidence="1">The sequence shown here is derived from an EMBL/GenBank/DDBJ whole genome shotgun (WGS) entry which is preliminary data.</text>
</comment>
<name>A0A0V8QFQ4_9FIRM</name>
<proteinExistence type="predicted"/>
<dbReference type="AlphaFoldDB" id="A0A0V8QFQ4"/>